<evidence type="ECO:0000259" key="1">
    <source>
        <dbReference type="PROSITE" id="PS51388"/>
    </source>
</evidence>
<dbReference type="InterPro" id="IPR022812">
    <property type="entry name" value="Dynamin"/>
</dbReference>
<dbReference type="Proteomes" id="UP000677228">
    <property type="component" value="Unassembled WGS sequence"/>
</dbReference>
<name>A0A8S2HC59_9BILA</name>
<dbReference type="GO" id="GO:0005525">
    <property type="term" value="F:GTP binding"/>
    <property type="evidence" value="ECO:0007669"/>
    <property type="project" value="InterPro"/>
</dbReference>
<dbReference type="Gene3D" id="1.20.120.1240">
    <property type="entry name" value="Dynamin, middle domain"/>
    <property type="match status" value="1"/>
</dbReference>
<dbReference type="GO" id="GO:0016020">
    <property type="term" value="C:membrane"/>
    <property type="evidence" value="ECO:0007669"/>
    <property type="project" value="TreeGrafter"/>
</dbReference>
<gene>
    <name evidence="2" type="ORF">OVA965_LOCUS6463</name>
    <name evidence="3" type="ORF">TMI583_LOCUS6459</name>
</gene>
<dbReference type="EMBL" id="CAJNOK010001949">
    <property type="protein sequence ID" value="CAF0837317.1"/>
    <property type="molecule type" value="Genomic_DNA"/>
</dbReference>
<organism evidence="3 4">
    <name type="scientific">Didymodactylos carnosus</name>
    <dbReference type="NCBI Taxonomy" id="1234261"/>
    <lineage>
        <taxon>Eukaryota</taxon>
        <taxon>Metazoa</taxon>
        <taxon>Spiralia</taxon>
        <taxon>Gnathifera</taxon>
        <taxon>Rotifera</taxon>
        <taxon>Eurotatoria</taxon>
        <taxon>Bdelloidea</taxon>
        <taxon>Philodinida</taxon>
        <taxon>Philodinidae</taxon>
        <taxon>Didymodactylos</taxon>
    </lineage>
</organism>
<dbReference type="Pfam" id="PF02212">
    <property type="entry name" value="GED"/>
    <property type="match status" value="1"/>
</dbReference>
<evidence type="ECO:0000313" key="3">
    <source>
        <dbReference type="EMBL" id="CAF3622197.1"/>
    </source>
</evidence>
<dbReference type="GO" id="GO:0005874">
    <property type="term" value="C:microtubule"/>
    <property type="evidence" value="ECO:0007669"/>
    <property type="project" value="TreeGrafter"/>
</dbReference>
<dbReference type="GO" id="GO:0003924">
    <property type="term" value="F:GTPase activity"/>
    <property type="evidence" value="ECO:0007669"/>
    <property type="project" value="InterPro"/>
</dbReference>
<dbReference type="Proteomes" id="UP000682733">
    <property type="component" value="Unassembled WGS sequence"/>
</dbReference>
<dbReference type="InterPro" id="IPR003130">
    <property type="entry name" value="GED"/>
</dbReference>
<dbReference type="AlphaFoldDB" id="A0A8S2HC59"/>
<sequence>MKECEQLVKKLALIQQQRIRSTFPDIIERLKEEIQTKKKQLKDLPIPITSEMECLAKFNEMTNVYRESIYAKVQGNYKNELMSMIVNGGATVSPRSSTNDTVIERLFTNEDYKLKEPCMNLVKETKEYMTQTLLSLFDRTYVVANYPALIHRLRDVIVRDTELAEQKCLERVQDTLIMERHIFTLNHYYMNTVNSLKRKYEIDQQQNKANKKTATAPTPVSIGFKEPIPVPQPVPADICSLIDGVQFHFSDVSNESQAAVDIQIAMHAYCKVVKKRVIDQVSQLCYHFFVTNCALLMHITLSNQFKSTDLLVLMAESVEQTQKRNEIKASIKVFEEALNKGLEFL</sequence>
<dbReference type="PROSITE" id="PS51388">
    <property type="entry name" value="GED"/>
    <property type="match status" value="1"/>
</dbReference>
<evidence type="ECO:0000313" key="2">
    <source>
        <dbReference type="EMBL" id="CAF0837317.1"/>
    </source>
</evidence>
<dbReference type="InterPro" id="IPR020850">
    <property type="entry name" value="GED_dom"/>
</dbReference>
<proteinExistence type="predicted"/>
<evidence type="ECO:0000313" key="4">
    <source>
        <dbReference type="Proteomes" id="UP000682733"/>
    </source>
</evidence>
<reference evidence="3" key="1">
    <citation type="submission" date="2021-02" db="EMBL/GenBank/DDBJ databases">
        <authorList>
            <person name="Nowell W R."/>
        </authorList>
    </citation>
    <scope>NUCLEOTIDE SEQUENCE</scope>
</reference>
<protein>
    <recommendedName>
        <fullName evidence="1">GED domain-containing protein</fullName>
    </recommendedName>
</protein>
<dbReference type="PANTHER" id="PTHR11566">
    <property type="entry name" value="DYNAMIN"/>
    <property type="match status" value="1"/>
</dbReference>
<dbReference type="GO" id="GO:0005737">
    <property type="term" value="C:cytoplasm"/>
    <property type="evidence" value="ECO:0007669"/>
    <property type="project" value="TreeGrafter"/>
</dbReference>
<dbReference type="PANTHER" id="PTHR11566:SF173">
    <property type="entry name" value="DYNAMIN-RELATED PROTEIN 4C"/>
    <property type="match status" value="1"/>
</dbReference>
<dbReference type="EMBL" id="CAJOBA010001949">
    <property type="protein sequence ID" value="CAF3622197.1"/>
    <property type="molecule type" value="Genomic_DNA"/>
</dbReference>
<feature type="domain" description="GED" evidence="1">
    <location>
        <begin position="259"/>
        <end position="345"/>
    </location>
</feature>
<accession>A0A8S2HC59</accession>
<comment type="caution">
    <text evidence="3">The sequence shown here is derived from an EMBL/GenBank/DDBJ whole genome shotgun (WGS) entry which is preliminary data.</text>
</comment>
<dbReference type="GO" id="GO:0008017">
    <property type="term" value="F:microtubule binding"/>
    <property type="evidence" value="ECO:0007669"/>
    <property type="project" value="TreeGrafter"/>
</dbReference>